<dbReference type="GO" id="GO:0005730">
    <property type="term" value="C:nucleolus"/>
    <property type="evidence" value="ECO:0007669"/>
    <property type="project" value="TreeGrafter"/>
</dbReference>
<gene>
    <name evidence="4" type="ORF">P8C59_008360</name>
</gene>
<dbReference type="GO" id="GO:0071028">
    <property type="term" value="P:nuclear mRNA surveillance"/>
    <property type="evidence" value="ECO:0007669"/>
    <property type="project" value="TreeGrafter"/>
</dbReference>
<dbReference type="GO" id="GO:0000176">
    <property type="term" value="C:nuclear exosome (RNase complex)"/>
    <property type="evidence" value="ECO:0007669"/>
    <property type="project" value="UniProtKB-ARBA"/>
</dbReference>
<reference evidence="4" key="1">
    <citation type="journal article" date="2023" name="Mol. Plant Microbe Interact.">
        <title>Elucidating the Obligate Nature and Biological Capacity of an Invasive Fungal Corn Pathogen.</title>
        <authorList>
            <person name="MacCready J.S."/>
            <person name="Roggenkamp E.M."/>
            <person name="Gdanetz K."/>
            <person name="Chilvers M.I."/>
        </authorList>
    </citation>
    <scope>NUCLEOTIDE SEQUENCE</scope>
    <source>
        <strain evidence="4">PM02</strain>
    </source>
</reference>
<dbReference type="SUPFAM" id="SSF55666">
    <property type="entry name" value="Ribonuclease PH domain 2-like"/>
    <property type="match status" value="1"/>
</dbReference>
<sequence length="291" mass="30674">MPLDSSAYNLALLRVDGRRWNEVRRLHAQMRTQAAADGSSYLEMGHTKVMCVVAGPSDAGGRRGGPAGGVSTGGAAASSSSSQDRRAEIAVSIVVAGFSSVDRKRRGRADKRILELQATISAALSASLHTHLYPHSTIAVSLHVLAQDGSLLAALLNAATLACIDAGIPMTSYIAACTAGSTSTYAAADEAADPLLDLNHQEEQELPFLTVATLGVQGQQREWEGGEEDKVVVLVCESRVQVSRLEGMLAVGVDGCKQMRKFLDGVVRDKGRRMVAEGTVERGADLGMDVD</sequence>
<dbReference type="GO" id="GO:0071051">
    <property type="term" value="P:poly(A)-dependent snoRNA 3'-end processing"/>
    <property type="evidence" value="ECO:0007669"/>
    <property type="project" value="TreeGrafter"/>
</dbReference>
<comment type="caution">
    <text evidence="4">The sequence shown here is derived from an EMBL/GenBank/DDBJ whole genome shotgun (WGS) entry which is preliminary data.</text>
</comment>
<keyword evidence="5" id="KW-1185">Reference proteome</keyword>
<dbReference type="PANTHER" id="PTHR11953">
    <property type="entry name" value="EXOSOME COMPLEX COMPONENT"/>
    <property type="match status" value="1"/>
</dbReference>
<evidence type="ECO:0000313" key="5">
    <source>
        <dbReference type="Proteomes" id="UP001217918"/>
    </source>
</evidence>
<organism evidence="4 5">
    <name type="scientific">Phyllachora maydis</name>
    <dbReference type="NCBI Taxonomy" id="1825666"/>
    <lineage>
        <taxon>Eukaryota</taxon>
        <taxon>Fungi</taxon>
        <taxon>Dikarya</taxon>
        <taxon>Ascomycota</taxon>
        <taxon>Pezizomycotina</taxon>
        <taxon>Sordariomycetes</taxon>
        <taxon>Sordariomycetidae</taxon>
        <taxon>Phyllachorales</taxon>
        <taxon>Phyllachoraceae</taxon>
        <taxon>Phyllachora</taxon>
    </lineage>
</organism>
<dbReference type="GO" id="GO:0000177">
    <property type="term" value="C:cytoplasmic exosome (RNase complex)"/>
    <property type="evidence" value="ECO:0007669"/>
    <property type="project" value="TreeGrafter"/>
</dbReference>
<dbReference type="Gene3D" id="3.30.230.70">
    <property type="entry name" value="GHMP Kinase, N-terminal domain"/>
    <property type="match status" value="1"/>
</dbReference>
<feature type="domain" description="Exoribonuclease phosphorolytic" evidence="3">
    <location>
        <begin position="22"/>
        <end position="169"/>
    </location>
</feature>
<dbReference type="EMBL" id="JAQQPM010000007">
    <property type="protein sequence ID" value="KAK2074130.1"/>
    <property type="molecule type" value="Genomic_DNA"/>
</dbReference>
<dbReference type="InterPro" id="IPR027408">
    <property type="entry name" value="PNPase/RNase_PH_dom_sf"/>
</dbReference>
<dbReference type="Proteomes" id="UP001217918">
    <property type="component" value="Unassembled WGS sequence"/>
</dbReference>
<comment type="similarity">
    <text evidence="1">Belongs to the RNase PH family.</text>
</comment>
<dbReference type="InterPro" id="IPR020568">
    <property type="entry name" value="Ribosomal_Su5_D2-typ_SF"/>
</dbReference>
<dbReference type="PANTHER" id="PTHR11953:SF0">
    <property type="entry name" value="EXOSOME COMPLEX COMPONENT RRP41"/>
    <property type="match status" value="1"/>
</dbReference>
<dbReference type="AlphaFoldDB" id="A0AAD9MGR2"/>
<dbReference type="InterPro" id="IPR050080">
    <property type="entry name" value="RNase_PH"/>
</dbReference>
<evidence type="ECO:0000256" key="2">
    <source>
        <dbReference type="SAM" id="MobiDB-lite"/>
    </source>
</evidence>
<dbReference type="GO" id="GO:0003723">
    <property type="term" value="F:RNA binding"/>
    <property type="evidence" value="ECO:0007669"/>
    <property type="project" value="TreeGrafter"/>
</dbReference>
<evidence type="ECO:0000256" key="1">
    <source>
        <dbReference type="ARBA" id="ARBA00006678"/>
    </source>
</evidence>
<dbReference type="FunFam" id="3.30.230.70:FF:000024">
    <property type="entry name" value="Similar to exosome complex exonuclease RRP41"/>
    <property type="match status" value="1"/>
</dbReference>
<dbReference type="InterPro" id="IPR036345">
    <property type="entry name" value="ExoRNase_PH_dom2_sf"/>
</dbReference>
<name>A0AAD9MGR2_9PEZI</name>
<evidence type="ECO:0000313" key="4">
    <source>
        <dbReference type="EMBL" id="KAK2074130.1"/>
    </source>
</evidence>
<protein>
    <recommendedName>
        <fullName evidence="3">Exoribonuclease phosphorolytic domain-containing protein</fullName>
    </recommendedName>
</protein>
<dbReference type="GO" id="GO:0016075">
    <property type="term" value="P:rRNA catabolic process"/>
    <property type="evidence" value="ECO:0007669"/>
    <property type="project" value="TreeGrafter"/>
</dbReference>
<dbReference type="InterPro" id="IPR001247">
    <property type="entry name" value="ExoRNase_PH_dom1"/>
</dbReference>
<feature type="region of interest" description="Disordered" evidence="2">
    <location>
        <begin position="58"/>
        <end position="81"/>
    </location>
</feature>
<dbReference type="SUPFAM" id="SSF54211">
    <property type="entry name" value="Ribosomal protein S5 domain 2-like"/>
    <property type="match status" value="1"/>
</dbReference>
<dbReference type="GO" id="GO:0034475">
    <property type="term" value="P:U4 snRNA 3'-end processing"/>
    <property type="evidence" value="ECO:0007669"/>
    <property type="project" value="TreeGrafter"/>
</dbReference>
<dbReference type="Pfam" id="PF01138">
    <property type="entry name" value="RNase_PH"/>
    <property type="match status" value="1"/>
</dbReference>
<accession>A0AAD9MGR2</accession>
<evidence type="ECO:0000259" key="3">
    <source>
        <dbReference type="Pfam" id="PF01138"/>
    </source>
</evidence>
<feature type="compositionally biased region" description="Gly residues" evidence="2">
    <location>
        <begin position="62"/>
        <end position="72"/>
    </location>
</feature>
<proteinExistence type="inferred from homology"/>